<feature type="transmembrane region" description="Helical" evidence="1">
    <location>
        <begin position="41"/>
        <end position="60"/>
    </location>
</feature>
<name>A0A1F6MEG6_9BACT</name>
<dbReference type="InterPro" id="IPR025291">
    <property type="entry name" value="DUF4153"/>
</dbReference>
<evidence type="ECO:0000313" key="3">
    <source>
        <dbReference type="Proteomes" id="UP000177457"/>
    </source>
</evidence>
<feature type="transmembrane region" description="Helical" evidence="1">
    <location>
        <begin position="15"/>
        <end position="35"/>
    </location>
</feature>
<feature type="transmembrane region" description="Helical" evidence="1">
    <location>
        <begin position="67"/>
        <end position="86"/>
    </location>
</feature>
<feature type="transmembrane region" description="Helical" evidence="1">
    <location>
        <begin position="158"/>
        <end position="182"/>
    </location>
</feature>
<proteinExistence type="predicted"/>
<organism evidence="2 3">
    <name type="scientific">Candidatus Magasanikbacteria bacterium RIFCSPHIGHO2_02_FULL_51_14</name>
    <dbReference type="NCBI Taxonomy" id="1798683"/>
    <lineage>
        <taxon>Bacteria</taxon>
        <taxon>Candidatus Magasanikiibacteriota</taxon>
    </lineage>
</organism>
<keyword evidence="1" id="KW-1133">Transmembrane helix</keyword>
<protein>
    <submittedName>
        <fullName evidence="2">Uncharacterized protein</fullName>
    </submittedName>
</protein>
<dbReference type="Proteomes" id="UP000177457">
    <property type="component" value="Unassembled WGS sequence"/>
</dbReference>
<keyword evidence="1" id="KW-0472">Membrane</keyword>
<dbReference type="STRING" id="1798683.A3C90_00395"/>
<reference evidence="2 3" key="1">
    <citation type="journal article" date="2016" name="Nat. Commun.">
        <title>Thousands of microbial genomes shed light on interconnected biogeochemical processes in an aquifer system.</title>
        <authorList>
            <person name="Anantharaman K."/>
            <person name="Brown C.T."/>
            <person name="Hug L.A."/>
            <person name="Sharon I."/>
            <person name="Castelle C.J."/>
            <person name="Probst A.J."/>
            <person name="Thomas B.C."/>
            <person name="Singh A."/>
            <person name="Wilkins M.J."/>
            <person name="Karaoz U."/>
            <person name="Brodie E.L."/>
            <person name="Williams K.H."/>
            <person name="Hubbard S.S."/>
            <person name="Banfield J.F."/>
        </authorList>
    </citation>
    <scope>NUCLEOTIDE SEQUENCE [LARGE SCALE GENOMIC DNA]</scope>
</reference>
<evidence type="ECO:0000313" key="2">
    <source>
        <dbReference type="EMBL" id="OGH69928.1"/>
    </source>
</evidence>
<dbReference type="EMBL" id="MFQE01000057">
    <property type="protein sequence ID" value="OGH69928.1"/>
    <property type="molecule type" value="Genomic_DNA"/>
</dbReference>
<feature type="transmembrane region" description="Helical" evidence="1">
    <location>
        <begin position="243"/>
        <end position="268"/>
    </location>
</feature>
<evidence type="ECO:0000256" key="1">
    <source>
        <dbReference type="SAM" id="Phobius"/>
    </source>
</evidence>
<feature type="transmembrane region" description="Helical" evidence="1">
    <location>
        <begin position="359"/>
        <end position="376"/>
    </location>
</feature>
<gene>
    <name evidence="2" type="ORF">A3C90_00395</name>
</gene>
<comment type="caution">
    <text evidence="2">The sequence shown here is derived from an EMBL/GenBank/DDBJ whole genome shotgun (WGS) entry which is preliminary data.</text>
</comment>
<feature type="transmembrane region" description="Helical" evidence="1">
    <location>
        <begin position="383"/>
        <end position="402"/>
    </location>
</feature>
<feature type="transmembrane region" description="Helical" evidence="1">
    <location>
        <begin position="202"/>
        <end position="223"/>
    </location>
</feature>
<feature type="non-terminal residue" evidence="2">
    <location>
        <position position="471"/>
    </location>
</feature>
<sequence length="471" mass="53130">MFMSGENERTERRGWRIVFVAFALLLAILYDVFFWKAEPTVGFLIFIALYVAVFLVLIQCIKQFRRVWPLLLLVPALVMGVDVLLYNNDLVYYWVPWFVVILLFLFSALITLRNPNRYRLFLSKVNVLTGSDLPLLTKIIDVCLDLFVWKGASRNSRVAKVCIGILISLPLIFLFGFLFAKADIIFADVVRNFFDVQLDASLLWRIFRTALLAFLLSSVFYALIDKGNTLGEKKERVVKIDAIIGGTILGLVNALFLIFVVIQFAYLFGGAEFVLEGGITFADYARKGFFELAWVIGFAALLLLFFYRSAASHGAGAVLKVLKLLLIVQVGVIAASAAQRMNLYQEAYGFTVLRLYVEWFIYFVMIVLAFVAVSMLAKWPFRVFFHGTLIFAVAALAAVSSVNVDRMIARENVERYVAGGKELDMAYLLKLSVDAIPALLPLSKDENQVNLSDEQIWSLDAIVRKGKVALE</sequence>
<feature type="transmembrane region" description="Helical" evidence="1">
    <location>
        <begin position="92"/>
        <end position="112"/>
    </location>
</feature>
<feature type="transmembrane region" description="Helical" evidence="1">
    <location>
        <begin position="288"/>
        <end position="307"/>
    </location>
</feature>
<keyword evidence="1" id="KW-0812">Transmembrane</keyword>
<dbReference type="Pfam" id="PF13687">
    <property type="entry name" value="DUF4153"/>
    <property type="match status" value="1"/>
</dbReference>
<accession>A0A1F6MEG6</accession>
<dbReference type="AlphaFoldDB" id="A0A1F6MEG6"/>